<dbReference type="STRING" id="5627.A0A1C7LNR6"/>
<gene>
    <name evidence="1" type="ORF">A0H81_13524</name>
</gene>
<evidence type="ECO:0000313" key="2">
    <source>
        <dbReference type="Proteomes" id="UP000092993"/>
    </source>
</evidence>
<keyword evidence="2" id="KW-1185">Reference proteome</keyword>
<evidence type="ECO:0000313" key="1">
    <source>
        <dbReference type="EMBL" id="OBZ66411.1"/>
    </source>
</evidence>
<accession>A0A1C7LNR6</accession>
<protein>
    <submittedName>
        <fullName evidence="1">Uncharacterized protein</fullName>
    </submittedName>
</protein>
<name>A0A1C7LNR6_GRIFR</name>
<sequence length="249" mass="27477">MTPHHLHSHTAGSAICSDDQGCNDDLAQAKRGLHSRQTSLEVHVEVPGTHVEHRPSAISLPAHVAAESISSPITPNYQFGHDEHYETHHASAHTANLHDHSHVHDHAHEGHSDNMRGVFLHVMACDPTRNRHGKSASLRPVEAGDNYPRSAAREQQLILVVELPAIEGLESYTAPRFWPKDASSVIGTIHVQLSPSSSSFDPTGPHSTERRAFANVDTVVERVDKVLRKRIPGLDELTIQVEESNIFRE</sequence>
<comment type="caution">
    <text evidence="1">The sequence shown here is derived from an EMBL/GenBank/DDBJ whole genome shotgun (WGS) entry which is preliminary data.</text>
</comment>
<dbReference type="EMBL" id="LUGG01000031">
    <property type="protein sequence ID" value="OBZ66411.1"/>
    <property type="molecule type" value="Genomic_DNA"/>
</dbReference>
<proteinExistence type="predicted"/>
<dbReference type="Proteomes" id="UP000092993">
    <property type="component" value="Unassembled WGS sequence"/>
</dbReference>
<reference evidence="1 2" key="1">
    <citation type="submission" date="2016-03" db="EMBL/GenBank/DDBJ databases">
        <title>Whole genome sequencing of Grifola frondosa 9006-11.</title>
        <authorList>
            <person name="Min B."/>
            <person name="Park H."/>
            <person name="Kim J.-G."/>
            <person name="Cho H."/>
            <person name="Oh Y.-L."/>
            <person name="Kong W.-S."/>
            <person name="Choi I.-G."/>
        </authorList>
    </citation>
    <scope>NUCLEOTIDE SEQUENCE [LARGE SCALE GENOMIC DNA]</scope>
    <source>
        <strain evidence="1 2">9006-11</strain>
    </source>
</reference>
<dbReference type="AlphaFoldDB" id="A0A1C7LNR6"/>
<organism evidence="1 2">
    <name type="scientific">Grifola frondosa</name>
    <name type="common">Maitake</name>
    <name type="synonym">Polyporus frondosus</name>
    <dbReference type="NCBI Taxonomy" id="5627"/>
    <lineage>
        <taxon>Eukaryota</taxon>
        <taxon>Fungi</taxon>
        <taxon>Dikarya</taxon>
        <taxon>Basidiomycota</taxon>
        <taxon>Agaricomycotina</taxon>
        <taxon>Agaricomycetes</taxon>
        <taxon>Polyporales</taxon>
        <taxon>Grifolaceae</taxon>
        <taxon>Grifola</taxon>
    </lineage>
</organism>
<dbReference type="OrthoDB" id="78669at2759"/>